<dbReference type="SUPFAM" id="SSF53448">
    <property type="entry name" value="Nucleotide-diphospho-sugar transferases"/>
    <property type="match status" value="1"/>
</dbReference>
<evidence type="ECO:0000256" key="2">
    <source>
        <dbReference type="ARBA" id="ARBA00022695"/>
    </source>
</evidence>
<dbReference type="NCBIfam" id="NF003952">
    <property type="entry name" value="PRK05450.1-5"/>
    <property type="match status" value="1"/>
</dbReference>
<protein>
    <submittedName>
        <fullName evidence="4">3-deoxy-manno-octulosonate cytidylyltransferase (CMP-KDO synthetase)</fullName>
    </submittedName>
</protein>
<keyword evidence="5" id="KW-1185">Reference proteome</keyword>
<dbReference type="GeneID" id="78287652"/>
<evidence type="ECO:0000256" key="3">
    <source>
        <dbReference type="ARBA" id="ARBA00022985"/>
    </source>
</evidence>
<sequence>MKIIGMIPARKGSTRFNNKPLALICDKPMIYWVWKHSKEVECFDEVYVATDSKEIKDVAESFGAKVIITSSDCETATERLYEVSKIIEADLYVMINGDEPLVMAKDIVKCIPEAIPEDGFYVSNLMTDFSNPVEVVDPTNLKIVTNKDGICLFISRAPIPFPKGEMNYIYHKFVGVGAFTQEALDYYHNTPRGPIEKIEENDSFRFIENRKDCYYINAHCKTLSVDTQKDRIQVERYMKENNLDK</sequence>
<dbReference type="EMBL" id="FOIN01000004">
    <property type="protein sequence ID" value="SET23976.1"/>
    <property type="molecule type" value="Genomic_DNA"/>
</dbReference>
<dbReference type="PANTHER" id="PTHR42866:SF2">
    <property type="entry name" value="3-DEOXY-MANNO-OCTULOSONATE CYTIDYLYLTRANSFERASE, MITOCHONDRIAL"/>
    <property type="match status" value="1"/>
</dbReference>
<dbReference type="GO" id="GO:0009103">
    <property type="term" value="P:lipopolysaccharide biosynthetic process"/>
    <property type="evidence" value="ECO:0007669"/>
    <property type="project" value="UniProtKB-KW"/>
</dbReference>
<organism evidence="4 5">
    <name type="scientific">Thomasclavelia cocleata</name>
    <dbReference type="NCBI Taxonomy" id="69824"/>
    <lineage>
        <taxon>Bacteria</taxon>
        <taxon>Bacillati</taxon>
        <taxon>Bacillota</taxon>
        <taxon>Erysipelotrichia</taxon>
        <taxon>Erysipelotrichales</taxon>
        <taxon>Coprobacillaceae</taxon>
        <taxon>Thomasclavelia</taxon>
    </lineage>
</organism>
<dbReference type="AlphaFoldDB" id="A0A1I0CVX0"/>
<dbReference type="Proteomes" id="UP000198558">
    <property type="component" value="Unassembled WGS sequence"/>
</dbReference>
<evidence type="ECO:0000256" key="1">
    <source>
        <dbReference type="ARBA" id="ARBA00022679"/>
    </source>
</evidence>
<name>A0A1I0CVX0_9FIRM</name>
<dbReference type="InterPro" id="IPR004528">
    <property type="entry name" value="KdsB"/>
</dbReference>
<dbReference type="InterPro" id="IPR003329">
    <property type="entry name" value="Cytidylyl_trans"/>
</dbReference>
<accession>A0A1I0CVX0</accession>
<dbReference type="Gene3D" id="3.90.550.10">
    <property type="entry name" value="Spore Coat Polysaccharide Biosynthesis Protein SpsA, Chain A"/>
    <property type="match status" value="1"/>
</dbReference>
<keyword evidence="2 4" id="KW-0548">Nucleotidyltransferase</keyword>
<evidence type="ECO:0000313" key="5">
    <source>
        <dbReference type="Proteomes" id="UP000198558"/>
    </source>
</evidence>
<dbReference type="GO" id="GO:0005829">
    <property type="term" value="C:cytosol"/>
    <property type="evidence" value="ECO:0007669"/>
    <property type="project" value="TreeGrafter"/>
</dbReference>
<dbReference type="InterPro" id="IPR029044">
    <property type="entry name" value="Nucleotide-diphossugar_trans"/>
</dbReference>
<keyword evidence="1 4" id="KW-0808">Transferase</keyword>
<dbReference type="GO" id="GO:0008690">
    <property type="term" value="F:3-deoxy-manno-octulosonate cytidylyltransferase activity"/>
    <property type="evidence" value="ECO:0007669"/>
    <property type="project" value="InterPro"/>
</dbReference>
<evidence type="ECO:0000313" key="4">
    <source>
        <dbReference type="EMBL" id="SET23976.1"/>
    </source>
</evidence>
<dbReference type="RefSeq" id="WP_092352387.1">
    <property type="nucleotide sequence ID" value="NZ_CAMTSG010000016.1"/>
</dbReference>
<keyword evidence="3" id="KW-0448">Lipopolysaccharide biosynthesis</keyword>
<dbReference type="Pfam" id="PF02348">
    <property type="entry name" value="CTP_transf_3"/>
    <property type="match status" value="1"/>
</dbReference>
<dbReference type="CDD" id="cd02517">
    <property type="entry name" value="CMP-KDO-Synthetase"/>
    <property type="match status" value="1"/>
</dbReference>
<reference evidence="5" key="1">
    <citation type="submission" date="2016-10" db="EMBL/GenBank/DDBJ databases">
        <authorList>
            <person name="Varghese N."/>
            <person name="Submissions S."/>
        </authorList>
    </citation>
    <scope>NUCLEOTIDE SEQUENCE [LARGE SCALE GENOMIC DNA]</scope>
    <source>
        <strain evidence="5">DSM 1551</strain>
    </source>
</reference>
<dbReference type="PANTHER" id="PTHR42866">
    <property type="entry name" value="3-DEOXY-MANNO-OCTULOSONATE CYTIDYLYLTRANSFERASE"/>
    <property type="match status" value="1"/>
</dbReference>
<dbReference type="OrthoDB" id="9805604at2"/>
<proteinExistence type="predicted"/>
<gene>
    <name evidence="4" type="ORF">SAMN04489758_10433</name>
</gene>